<feature type="domain" description="Transposase IS110-like N-terminal" evidence="2">
    <location>
        <begin position="3"/>
        <end position="144"/>
    </location>
</feature>
<dbReference type="Pfam" id="PF01548">
    <property type="entry name" value="DEDD_Tnp_IS110"/>
    <property type="match status" value="1"/>
</dbReference>
<comment type="caution">
    <text evidence="4">The sequence shown here is derived from an EMBL/GenBank/DDBJ whole genome shotgun (WGS) entry which is preliminary data.</text>
</comment>
<dbReference type="GO" id="GO:0004803">
    <property type="term" value="F:transposase activity"/>
    <property type="evidence" value="ECO:0007669"/>
    <property type="project" value="InterPro"/>
</dbReference>
<keyword evidence="5" id="KW-1185">Reference proteome</keyword>
<dbReference type="GO" id="GO:0003677">
    <property type="term" value="F:DNA binding"/>
    <property type="evidence" value="ECO:0007669"/>
    <property type="project" value="InterPro"/>
</dbReference>
<reference evidence="4" key="1">
    <citation type="submission" date="2022-08" db="EMBL/GenBank/DDBJ databases">
        <title>Genomic Encyclopedia of Type Strains, Phase III (KMG-III): the genomes of soil and plant-associated and newly described type strains.</title>
        <authorList>
            <person name="Whitman W."/>
        </authorList>
    </citation>
    <scope>NUCLEOTIDE SEQUENCE</scope>
    <source>
        <strain evidence="4">HMT 1</strain>
    </source>
</reference>
<feature type="domain" description="Transposase IS116/IS110/IS902 C-terminal" evidence="3">
    <location>
        <begin position="190"/>
        <end position="275"/>
    </location>
</feature>
<proteinExistence type="predicted"/>
<dbReference type="AlphaFoldDB" id="A0AAE3HN46"/>
<accession>A0AAE3HN46</accession>
<dbReference type="EMBL" id="JANUCT010000009">
    <property type="protein sequence ID" value="MCS3903553.1"/>
    <property type="molecule type" value="Genomic_DNA"/>
</dbReference>
<evidence type="ECO:0000256" key="1">
    <source>
        <dbReference type="SAM" id="Coils"/>
    </source>
</evidence>
<dbReference type="PANTHER" id="PTHR33055">
    <property type="entry name" value="TRANSPOSASE FOR INSERTION SEQUENCE ELEMENT IS1111A"/>
    <property type="match status" value="1"/>
</dbReference>
<dbReference type="InterPro" id="IPR002525">
    <property type="entry name" value="Transp_IS110-like_N"/>
</dbReference>
<dbReference type="GO" id="GO:0006313">
    <property type="term" value="P:DNA transposition"/>
    <property type="evidence" value="ECO:0007669"/>
    <property type="project" value="InterPro"/>
</dbReference>
<evidence type="ECO:0000313" key="5">
    <source>
        <dbReference type="Proteomes" id="UP001204445"/>
    </source>
</evidence>
<dbReference type="Proteomes" id="UP001204445">
    <property type="component" value="Unassembled WGS sequence"/>
</dbReference>
<protein>
    <submittedName>
        <fullName evidence="4">Transposase</fullName>
    </submittedName>
</protein>
<feature type="coiled-coil region" evidence="1">
    <location>
        <begin position="156"/>
        <end position="183"/>
    </location>
</feature>
<gene>
    <name evidence="4" type="ORF">J2T55_001579</name>
</gene>
<evidence type="ECO:0000259" key="2">
    <source>
        <dbReference type="Pfam" id="PF01548"/>
    </source>
</evidence>
<dbReference type="InterPro" id="IPR003346">
    <property type="entry name" value="Transposase_20"/>
</dbReference>
<sequence>MIVGIDISKTSFDAAWREAGQQQHRTLAYTAAGLAELLALTPTASHYVMEATGAYHSRLAVWLYEAGRPLTVLNPLVVKRYAQMQLSRVKSDKADAELLCRYGEAHALTPWTPEPDEIVELQQAHGWLDDLVRARTQLLNRQEAAAHQPRPSPFVADQMRTQLDQLQRQIADCEAHLGALVKKSFSALYTRLLSIPSVGPRTAMELIIVTAGFSRFKDVKALGAYIGVTPTTYQSGTSVKGQGGIAKLGQSRMRQLLYLCSWTAKSCNPACRALHDRLKAAGKPAKVINVAIAHKLLRQAFAVATTNRPYSVEYA</sequence>
<name>A0AAE3HN46_9GAMM</name>
<organism evidence="4 5">
    <name type="scientific">Methylohalomonas lacus</name>
    <dbReference type="NCBI Taxonomy" id="398773"/>
    <lineage>
        <taxon>Bacteria</taxon>
        <taxon>Pseudomonadati</taxon>
        <taxon>Pseudomonadota</taxon>
        <taxon>Gammaproteobacteria</taxon>
        <taxon>Methylohalomonadales</taxon>
        <taxon>Methylohalomonadaceae</taxon>
        <taxon>Methylohalomonas</taxon>
    </lineage>
</organism>
<keyword evidence="1" id="KW-0175">Coiled coil</keyword>
<dbReference type="PANTHER" id="PTHR33055:SF3">
    <property type="entry name" value="PUTATIVE TRANSPOSASE FOR IS117-RELATED"/>
    <property type="match status" value="1"/>
</dbReference>
<dbReference type="NCBIfam" id="NF033542">
    <property type="entry name" value="transpos_IS110"/>
    <property type="match status" value="1"/>
</dbReference>
<dbReference type="Pfam" id="PF02371">
    <property type="entry name" value="Transposase_20"/>
    <property type="match status" value="1"/>
</dbReference>
<evidence type="ECO:0000313" key="4">
    <source>
        <dbReference type="EMBL" id="MCS3903553.1"/>
    </source>
</evidence>
<evidence type="ECO:0000259" key="3">
    <source>
        <dbReference type="Pfam" id="PF02371"/>
    </source>
</evidence>
<dbReference type="InterPro" id="IPR047650">
    <property type="entry name" value="Transpos_IS110"/>
</dbReference>